<dbReference type="Proteomes" id="UP000184731">
    <property type="component" value="Chromosome"/>
</dbReference>
<protein>
    <submittedName>
        <fullName evidence="1">Uncharacterized protein</fullName>
    </submittedName>
</protein>
<keyword evidence="2" id="KW-1185">Reference proteome</keyword>
<dbReference type="EMBL" id="CP017834">
    <property type="protein sequence ID" value="APJ04524.1"/>
    <property type="molecule type" value="Genomic_DNA"/>
</dbReference>
<dbReference type="KEGG" id="saqi:AXG55_11635"/>
<evidence type="ECO:0000313" key="2">
    <source>
        <dbReference type="Proteomes" id="UP000184731"/>
    </source>
</evidence>
<dbReference type="STRING" id="1915309.AXG55_11635"/>
<gene>
    <name evidence="1" type="ORF">AXG55_11635</name>
</gene>
<evidence type="ECO:0000313" key="1">
    <source>
        <dbReference type="EMBL" id="APJ04524.1"/>
    </source>
</evidence>
<reference evidence="1 2" key="1">
    <citation type="submission" date="2016-10" db="EMBL/GenBank/DDBJ databases">
        <title>Silvanigrella aquatica sp. nov., isolated from a freshwater lake located in the Black Forest, Germany, description of Silvanigrellaceae fam. nov., Silvanigrellales ord. nov., reclassification of the order Bdellovibrionales in the class Oligoflexia, reclassification of the families Bacteriovoracaceae and Halobacteriovoraceae in the new order Bacteriovoracales ord. nov., and reclassification of the family Pseudobacteriovoracaceae in the order Oligoflexiales.</title>
        <authorList>
            <person name="Hahn M.W."/>
            <person name="Schmidt J."/>
            <person name="Koll U."/>
            <person name="Rohde M."/>
            <person name="Verbag S."/>
            <person name="Pitt A."/>
            <person name="Nakai R."/>
            <person name="Naganuma T."/>
            <person name="Lang E."/>
        </authorList>
    </citation>
    <scope>NUCLEOTIDE SEQUENCE [LARGE SCALE GENOMIC DNA]</scope>
    <source>
        <strain evidence="1 2">MWH-Nonnen-W8red</strain>
    </source>
</reference>
<dbReference type="RefSeq" id="WP_233231187.1">
    <property type="nucleotide sequence ID" value="NZ_CP017834.1"/>
</dbReference>
<dbReference type="AlphaFoldDB" id="A0A1L4D2V3"/>
<name>A0A1L4D2V3_9BACT</name>
<proteinExistence type="predicted"/>
<organism evidence="1 2">
    <name type="scientific">Silvanigrella aquatica</name>
    <dbReference type="NCBI Taxonomy" id="1915309"/>
    <lineage>
        <taxon>Bacteria</taxon>
        <taxon>Pseudomonadati</taxon>
        <taxon>Bdellovibrionota</taxon>
        <taxon>Oligoflexia</taxon>
        <taxon>Silvanigrellales</taxon>
        <taxon>Silvanigrellaceae</taxon>
        <taxon>Silvanigrella</taxon>
    </lineage>
</organism>
<accession>A0A1L4D2V3</accession>
<sequence>MIDNKYITYFFDGTGSNLNSKQEIEIGKSVVGELYEFNKSNSLVINSQGVILKENKEYRCVKIYFPGPGADPGEYDGIPYPTPGRSNFDSLFLNGYKSYYVNTLNKLFGNGWEHNEAKALSCAAQLSYSKKDNHIIIGYSRGAITAISFSKKLSKLRPGNRIFLFLIDPVAGSDYSKIKNHPNFRDHFIRNNKINPFKIGENVYHAKIFYACNEKRILFKPQLPLLDNIQYYDRPLYFSKNTEAEIYFMYADHRQIAYRYYKNMGINHGAGHKVYNQIAHCINKIPFYCSDNSNFIFYNEVNLKTDSIYQYQDRYTDKDRISKLSNRIIANEVSRKEKWVTKKYAPGELFRLSNLLNSKNFNVMSCLKCI</sequence>